<organism evidence="1 4">
    <name type="scientific">Rotaria magnacalcarata</name>
    <dbReference type="NCBI Taxonomy" id="392030"/>
    <lineage>
        <taxon>Eukaryota</taxon>
        <taxon>Metazoa</taxon>
        <taxon>Spiralia</taxon>
        <taxon>Gnathifera</taxon>
        <taxon>Rotifera</taxon>
        <taxon>Eurotatoria</taxon>
        <taxon>Bdelloidea</taxon>
        <taxon>Philodinida</taxon>
        <taxon>Philodinidae</taxon>
        <taxon>Rotaria</taxon>
    </lineage>
</organism>
<sequence>FFHPPQRTVPFRNGLLNTRTKHTIAQDRLVVAEQRLLDAERRKST</sequence>
<dbReference type="EMBL" id="CAJOBH010147070">
    <property type="protein sequence ID" value="CAF4831330.1"/>
    <property type="molecule type" value="Genomic_DNA"/>
</dbReference>
<dbReference type="AlphaFoldDB" id="A0A8S3B9H7"/>
<evidence type="ECO:0000313" key="2">
    <source>
        <dbReference type="EMBL" id="CAF4802414.1"/>
    </source>
</evidence>
<accession>A0A8S3B9H7</accession>
<evidence type="ECO:0000313" key="4">
    <source>
        <dbReference type="Proteomes" id="UP000681967"/>
    </source>
</evidence>
<dbReference type="Proteomes" id="UP000681967">
    <property type="component" value="Unassembled WGS sequence"/>
</dbReference>
<protein>
    <submittedName>
        <fullName evidence="1">Uncharacterized protein</fullName>
    </submittedName>
</protein>
<gene>
    <name evidence="1" type="ORF">BYL167_LOCUS47401</name>
    <name evidence="3" type="ORF">BYL167_LOCUS49438</name>
    <name evidence="2" type="ORF">GIL414_LOCUS47221</name>
</gene>
<evidence type="ECO:0000313" key="1">
    <source>
        <dbReference type="EMBL" id="CAF4783225.1"/>
    </source>
</evidence>
<dbReference type="Proteomes" id="UP000681720">
    <property type="component" value="Unassembled WGS sequence"/>
</dbReference>
<feature type="non-terminal residue" evidence="1">
    <location>
        <position position="1"/>
    </location>
</feature>
<evidence type="ECO:0000313" key="3">
    <source>
        <dbReference type="EMBL" id="CAF4831330.1"/>
    </source>
</evidence>
<feature type="non-terminal residue" evidence="1">
    <location>
        <position position="45"/>
    </location>
</feature>
<comment type="caution">
    <text evidence="1">The sequence shown here is derived from an EMBL/GenBank/DDBJ whole genome shotgun (WGS) entry which is preliminary data.</text>
</comment>
<dbReference type="EMBL" id="CAJOBH010136256">
    <property type="protein sequence ID" value="CAF4783225.1"/>
    <property type="molecule type" value="Genomic_DNA"/>
</dbReference>
<proteinExistence type="predicted"/>
<name>A0A8S3B9H7_9BILA</name>
<reference evidence="1" key="1">
    <citation type="submission" date="2021-02" db="EMBL/GenBank/DDBJ databases">
        <authorList>
            <person name="Nowell W R."/>
        </authorList>
    </citation>
    <scope>NUCLEOTIDE SEQUENCE</scope>
</reference>
<dbReference type="EMBL" id="CAJOBJ010150180">
    <property type="protein sequence ID" value="CAF4802414.1"/>
    <property type="molecule type" value="Genomic_DNA"/>
</dbReference>